<dbReference type="EMBL" id="BLXT01003145">
    <property type="protein sequence ID" value="GFO00794.1"/>
    <property type="molecule type" value="Genomic_DNA"/>
</dbReference>
<reference evidence="1 2" key="1">
    <citation type="journal article" date="2021" name="Elife">
        <title>Chloroplast acquisition without the gene transfer in kleptoplastic sea slugs, Plakobranchus ocellatus.</title>
        <authorList>
            <person name="Maeda T."/>
            <person name="Takahashi S."/>
            <person name="Yoshida T."/>
            <person name="Shimamura S."/>
            <person name="Takaki Y."/>
            <person name="Nagai Y."/>
            <person name="Toyoda A."/>
            <person name="Suzuki Y."/>
            <person name="Arimoto A."/>
            <person name="Ishii H."/>
            <person name="Satoh N."/>
            <person name="Nishiyama T."/>
            <person name="Hasebe M."/>
            <person name="Maruyama T."/>
            <person name="Minagawa J."/>
            <person name="Obokata J."/>
            <person name="Shigenobu S."/>
        </authorList>
    </citation>
    <scope>NUCLEOTIDE SEQUENCE [LARGE SCALE GENOMIC DNA]</scope>
</reference>
<dbReference type="PANTHER" id="PTHR47018:SF3">
    <property type="entry name" value="MYCBP-ASSOCIATED PROTEIN"/>
    <property type="match status" value="1"/>
</dbReference>
<evidence type="ECO:0000313" key="2">
    <source>
        <dbReference type="Proteomes" id="UP000735302"/>
    </source>
</evidence>
<dbReference type="AlphaFoldDB" id="A0AAV4A3L7"/>
<dbReference type="Proteomes" id="UP000735302">
    <property type="component" value="Unassembled WGS sequence"/>
</dbReference>
<accession>A0AAV4A3L7</accession>
<evidence type="ECO:0000313" key="1">
    <source>
        <dbReference type="EMBL" id="GFO00794.1"/>
    </source>
</evidence>
<keyword evidence="2" id="KW-1185">Reference proteome</keyword>
<proteinExistence type="predicted"/>
<gene>
    <name evidence="1" type="ORF">PoB_002729900</name>
</gene>
<protein>
    <submittedName>
        <fullName evidence="1">Uncharacterized protein</fullName>
    </submittedName>
</protein>
<comment type="caution">
    <text evidence="1">The sequence shown here is derived from an EMBL/GenBank/DDBJ whole genome shotgun (WGS) entry which is preliminary data.</text>
</comment>
<name>A0AAV4A3L7_9GAST</name>
<organism evidence="1 2">
    <name type="scientific">Plakobranchus ocellatus</name>
    <dbReference type="NCBI Taxonomy" id="259542"/>
    <lineage>
        <taxon>Eukaryota</taxon>
        <taxon>Metazoa</taxon>
        <taxon>Spiralia</taxon>
        <taxon>Lophotrochozoa</taxon>
        <taxon>Mollusca</taxon>
        <taxon>Gastropoda</taxon>
        <taxon>Heterobranchia</taxon>
        <taxon>Euthyneura</taxon>
        <taxon>Panpulmonata</taxon>
        <taxon>Sacoglossa</taxon>
        <taxon>Placobranchoidea</taxon>
        <taxon>Plakobranchidae</taxon>
        <taxon>Plakobranchus</taxon>
    </lineage>
</organism>
<dbReference type="PANTHER" id="PTHR47018">
    <property type="entry name" value="CXC DOMAIN-CONTAINING PROTEIN-RELATED"/>
    <property type="match status" value="1"/>
</dbReference>
<sequence>MLINLPQLSKDLLQANGFSVSKSDTPASCPAADMTIEQTINKHVKTSGGIVGFSRSQPVYYTWCVTRHNRAQYVSATYQMANIESKKFETHKESSLSKRNLSEKAFKKIMDTFSAFLNPFKLRESISRAYLQARKYPRILQMIL</sequence>